<name>C5BMK6_TERTT</name>
<evidence type="ECO:0000313" key="6">
    <source>
        <dbReference type="EMBL" id="ACR14372.1"/>
    </source>
</evidence>
<evidence type="ECO:0000256" key="2">
    <source>
        <dbReference type="ARBA" id="ARBA00022490"/>
    </source>
</evidence>
<dbReference type="KEGG" id="ttu:TERTU_2758"/>
<dbReference type="Gene3D" id="3.40.50.1820">
    <property type="entry name" value="alpha/beta hydrolase"/>
    <property type="match status" value="1"/>
</dbReference>
<keyword evidence="4" id="KW-0012">Acyltransferase</keyword>
<evidence type="ECO:0000313" key="7">
    <source>
        <dbReference type="Proteomes" id="UP000009080"/>
    </source>
</evidence>
<keyword evidence="2" id="KW-0963">Cytoplasm</keyword>
<comment type="subcellular location">
    <subcellularLocation>
        <location evidence="1">Cytoplasm</location>
    </subcellularLocation>
</comment>
<dbReference type="Pfam" id="PF07167">
    <property type="entry name" value="PhaC_N"/>
    <property type="match status" value="1"/>
</dbReference>
<dbReference type="NCBIfam" id="TIGR01838">
    <property type="entry name" value="PHA_synth_I"/>
    <property type="match status" value="1"/>
</dbReference>
<dbReference type="GO" id="GO:0005737">
    <property type="term" value="C:cytoplasm"/>
    <property type="evidence" value="ECO:0007669"/>
    <property type="project" value="UniProtKB-SubCell"/>
</dbReference>
<dbReference type="eggNOG" id="COG3243">
    <property type="taxonomic scope" value="Bacteria"/>
</dbReference>
<dbReference type="SUPFAM" id="SSF53474">
    <property type="entry name" value="alpha/beta-Hydrolases"/>
    <property type="match status" value="1"/>
</dbReference>
<dbReference type="InterPro" id="IPR051321">
    <property type="entry name" value="PHA/PHB_synthase"/>
</dbReference>
<keyword evidence="7" id="KW-1185">Reference proteome</keyword>
<organism evidence="6 7">
    <name type="scientific">Teredinibacter turnerae (strain ATCC 39867 / T7901)</name>
    <dbReference type="NCBI Taxonomy" id="377629"/>
    <lineage>
        <taxon>Bacteria</taxon>
        <taxon>Pseudomonadati</taxon>
        <taxon>Pseudomonadota</taxon>
        <taxon>Gammaproteobacteria</taxon>
        <taxon>Cellvibrionales</taxon>
        <taxon>Cellvibrionaceae</taxon>
        <taxon>Teredinibacter</taxon>
    </lineage>
</organism>
<dbReference type="GO" id="GO:0016746">
    <property type="term" value="F:acyltransferase activity"/>
    <property type="evidence" value="ECO:0007669"/>
    <property type="project" value="UniProtKB-KW"/>
</dbReference>
<dbReference type="EMBL" id="CP001614">
    <property type="protein sequence ID" value="ACR14372.1"/>
    <property type="molecule type" value="Genomic_DNA"/>
</dbReference>
<dbReference type="HOGENOM" id="CLU_017387_1_0_6"/>
<dbReference type="PANTHER" id="PTHR36837">
    <property type="entry name" value="POLY(3-HYDROXYALKANOATE) POLYMERASE SUBUNIT PHAC"/>
    <property type="match status" value="1"/>
</dbReference>
<dbReference type="InterPro" id="IPR010963">
    <property type="entry name" value="PHA_synth_I"/>
</dbReference>
<dbReference type="InterPro" id="IPR010941">
    <property type="entry name" value="PhaC_N"/>
</dbReference>
<sequence>MMDDQIMINASATSSESEVQAELLQMIEKFNGVFNDLVQDVMQRVIAQQFEGESSAANFDSASSSQIPNIKLDPQSFLKQQFNFLTQQQMLWQNAVRSLVGEPQQPLVKEARGDKRFVDGDWDGNPVFSYIKQAYLLNAEYLNSLVDVMQFDDKRVEERIRFYTRQFVNSMSPSNYLFTNPEVFREILQSEGENLARGIDNFMRDLENSPNEAFKITQVKVDAFRLGQDLASTPGSVVYKNRLIQLIQYAPTTAQTHQIPLLIIPPFINKYYILDLDKKKSLVRWLVDQGFTVFMVSWVNPDHTYESVGFDEYVREGVKAALDNVVTITGADRVNVAGYCVGGTLLGMAQSWLKARGDARINSLSFLTTLFDFSEPGEVGNYISEQVYSVIEQSVRSKGYFDGRILGLGFSLLRENNLFWSFFINNYLRGKDPTPFDILYWNSDSTNIPGDAYLYYLRNMYMDNRMREPGALSVMDLPLDLTSIDTPSYFLAAMSDHIVLWNAAYRSAHCLGGEKRFVLTESGHVAGVVNPADGGKYPHWVNETLPDSPQDWLAGARQVSGSWWRDWQAWLVQYSGAPGVPPAMATEIEPAPGSYVKKRLETTVLKTTVLKEDIPA</sequence>
<gene>
    <name evidence="6" type="primary">phaC</name>
    <name evidence="6" type="ordered locus">TERTU_2758</name>
</gene>
<dbReference type="AlphaFoldDB" id="C5BMK6"/>
<dbReference type="GO" id="GO:0042619">
    <property type="term" value="P:poly-hydroxybutyrate biosynthetic process"/>
    <property type="evidence" value="ECO:0007669"/>
    <property type="project" value="InterPro"/>
</dbReference>
<feature type="domain" description="Poly-beta-hydroxybutyrate polymerase N-terminal" evidence="5">
    <location>
        <begin position="114"/>
        <end position="286"/>
    </location>
</feature>
<proteinExistence type="predicted"/>
<evidence type="ECO:0000256" key="4">
    <source>
        <dbReference type="ARBA" id="ARBA00023315"/>
    </source>
</evidence>
<evidence type="ECO:0000256" key="1">
    <source>
        <dbReference type="ARBA" id="ARBA00004496"/>
    </source>
</evidence>
<dbReference type="STRING" id="377629.TERTU_2758"/>
<dbReference type="PANTHER" id="PTHR36837:SF5">
    <property type="entry name" value="POLY-3-HYDROXYBUTYRATE SYNTHASE"/>
    <property type="match status" value="1"/>
</dbReference>
<accession>C5BMK6</accession>
<reference evidence="6 7" key="1">
    <citation type="journal article" date="2009" name="PLoS ONE">
        <title>The complete genome of Teredinibacter turnerae T7901: an intracellular endosymbiont of marine wood-boring bivalves (shipworms).</title>
        <authorList>
            <person name="Yang J.C."/>
            <person name="Madupu R."/>
            <person name="Durkin A.S."/>
            <person name="Ekborg N.A."/>
            <person name="Pedamallu C.S."/>
            <person name="Hostetler J.B."/>
            <person name="Radune D."/>
            <person name="Toms B.S."/>
            <person name="Henrissat B."/>
            <person name="Coutinho P.M."/>
            <person name="Schwarz S."/>
            <person name="Field L."/>
            <person name="Trindade-Silva A.E."/>
            <person name="Soares C.A.G."/>
            <person name="Elshahawi S."/>
            <person name="Hanora A."/>
            <person name="Schmidt E.W."/>
            <person name="Haygood M.G."/>
            <person name="Posfai J."/>
            <person name="Benner J."/>
            <person name="Madinger C."/>
            <person name="Nove J."/>
            <person name="Anton B."/>
            <person name="Chaudhary K."/>
            <person name="Foster J."/>
            <person name="Holman A."/>
            <person name="Kumar S."/>
            <person name="Lessard P.A."/>
            <person name="Luyten Y.A."/>
            <person name="Slatko B."/>
            <person name="Wood N."/>
            <person name="Wu B."/>
            <person name="Teplitski M."/>
            <person name="Mougous J.D."/>
            <person name="Ward N."/>
            <person name="Eisen J.A."/>
            <person name="Badger J.H."/>
            <person name="Distel D.L."/>
        </authorList>
    </citation>
    <scope>NUCLEOTIDE SEQUENCE [LARGE SCALE GENOMIC DNA]</scope>
    <source>
        <strain evidence="7">ATCC 39867 / T7901</strain>
    </source>
</reference>
<protein>
    <submittedName>
        <fullName evidence="6">Poly(R)-hydroxyalkanoic acid synthase, class I</fullName>
    </submittedName>
</protein>
<keyword evidence="3" id="KW-0808">Transferase</keyword>
<dbReference type="InterPro" id="IPR029058">
    <property type="entry name" value="AB_hydrolase_fold"/>
</dbReference>
<dbReference type="Proteomes" id="UP000009080">
    <property type="component" value="Chromosome"/>
</dbReference>
<evidence type="ECO:0000256" key="3">
    <source>
        <dbReference type="ARBA" id="ARBA00022679"/>
    </source>
</evidence>
<evidence type="ECO:0000259" key="5">
    <source>
        <dbReference type="Pfam" id="PF07167"/>
    </source>
</evidence>